<dbReference type="SUPFAM" id="SSF117281">
    <property type="entry name" value="Kelch motif"/>
    <property type="match status" value="1"/>
</dbReference>
<evidence type="ECO:0000256" key="2">
    <source>
        <dbReference type="ARBA" id="ARBA00022737"/>
    </source>
</evidence>
<organism evidence="3 4">
    <name type="scientific">Giardia intestinalis (strain P15)</name>
    <name type="common">Giardia lamblia</name>
    <dbReference type="NCBI Taxonomy" id="658858"/>
    <lineage>
        <taxon>Eukaryota</taxon>
        <taxon>Metamonada</taxon>
        <taxon>Diplomonadida</taxon>
        <taxon>Hexamitidae</taxon>
        <taxon>Giardiinae</taxon>
        <taxon>Giardia</taxon>
    </lineage>
</organism>
<keyword evidence="2" id="KW-0677">Repeat</keyword>
<keyword evidence="1" id="KW-0880">Kelch repeat</keyword>
<evidence type="ECO:0000313" key="3">
    <source>
        <dbReference type="EMBL" id="EFO61197.1"/>
    </source>
</evidence>
<dbReference type="VEuPathDB" id="GiardiaDB:GLP15_1130"/>
<proteinExistence type="predicted"/>
<evidence type="ECO:0000313" key="4">
    <source>
        <dbReference type="Proteomes" id="UP000008974"/>
    </source>
</evidence>
<sequence length="385" mass="42581">MCRATEYQEAFRNMRSSFLGPDESAGITGSRLCAARNGYYYIHLSKPYSGASIELWHILATMNELEVFKQPVSGVELRSIDPHGIRLTEMHGSLVLSLLSRDTDSLQFYFLDIDSATALPVMLRGSKISHRINYSMIHIGCQRILLVGGSSPAGVYYSSLFVLDFATGESRKMRPLTHGLDGFTLTHLGPGRIGLFGGYSKICCENMVYLVNKDQWSAPCGNDEIDELVAKRWKPCLHKLTDTLILIFGGYNGRVLNDLYVYSTSSNAYATIYPRDTSPLAPREDGAYILTKDRVNLVLIGGGTKRCDVLDIETLRTSAMAILADVLLKRDLAGQQSDTPQPALSEHTTEEKESMGARIVDEIKAKIAAGGQATELLDIVWPKKR</sequence>
<dbReference type="PANTHER" id="PTHR46093:SF18">
    <property type="entry name" value="FIBRONECTIN TYPE-III DOMAIN-CONTAINING PROTEIN"/>
    <property type="match status" value="1"/>
</dbReference>
<dbReference type="Proteomes" id="UP000008974">
    <property type="component" value="Unassembled WGS sequence"/>
</dbReference>
<name>E1F8K3_GIAIA</name>
<comment type="caution">
    <text evidence="3">The sequence shown here is derived from an EMBL/GenBank/DDBJ whole genome shotgun (WGS) entry which is preliminary data.</text>
</comment>
<dbReference type="Pfam" id="PF24681">
    <property type="entry name" value="Kelch_KLHDC2_KLHL20_DRC7"/>
    <property type="match status" value="1"/>
</dbReference>
<dbReference type="PANTHER" id="PTHR46093">
    <property type="entry name" value="ACYL-COA-BINDING DOMAIN-CONTAINING PROTEIN 5"/>
    <property type="match status" value="1"/>
</dbReference>
<dbReference type="AlphaFoldDB" id="E1F8K3"/>
<evidence type="ECO:0000256" key="1">
    <source>
        <dbReference type="ARBA" id="ARBA00022441"/>
    </source>
</evidence>
<dbReference type="OrthoDB" id="10250635at2759"/>
<protein>
    <submittedName>
        <fullName evidence="3">Uncharacterized protein</fullName>
    </submittedName>
</protein>
<dbReference type="OMA" id="INYSMIH"/>
<dbReference type="InterPro" id="IPR015915">
    <property type="entry name" value="Kelch-typ_b-propeller"/>
</dbReference>
<dbReference type="Gene3D" id="2.120.10.80">
    <property type="entry name" value="Kelch-type beta propeller"/>
    <property type="match status" value="1"/>
</dbReference>
<accession>E1F8K3</accession>
<reference evidence="3 4" key="1">
    <citation type="journal article" date="2010" name="BMC Genomics">
        <title>Genome analysis and comparative genomics of a Giardia intestinalis assemblage E isolate.</title>
        <authorList>
            <person name="Jerlstrom-Hultqvist J."/>
            <person name="Franzen O."/>
            <person name="Ankarklev J."/>
            <person name="Xu F."/>
            <person name="Nohynkova E."/>
            <person name="Andersson J.O."/>
            <person name="Svard S.G."/>
            <person name="Andersson B."/>
        </authorList>
    </citation>
    <scope>NUCLEOTIDE SEQUENCE [LARGE SCALE GENOMIC DNA]</scope>
    <source>
        <strain evidence="3 4">P15</strain>
    </source>
</reference>
<dbReference type="STRING" id="658858.E1F8K3"/>
<gene>
    <name evidence="3" type="ORF">GLP15_1130</name>
</gene>
<dbReference type="EMBL" id="ACVC01000237">
    <property type="protein sequence ID" value="EFO61197.1"/>
    <property type="molecule type" value="Genomic_DNA"/>
</dbReference>